<feature type="transmembrane region" description="Helical" evidence="7">
    <location>
        <begin position="82"/>
        <end position="98"/>
    </location>
</feature>
<evidence type="ECO:0000256" key="2">
    <source>
        <dbReference type="ARBA" id="ARBA00022475"/>
    </source>
</evidence>
<dbReference type="RefSeq" id="WP_192030711.1">
    <property type="nucleotide sequence ID" value="NZ_JACYTR010000046.1"/>
</dbReference>
<comment type="caution">
    <text evidence="9">The sequence shown here is derived from an EMBL/GenBank/DDBJ whole genome shotgun (WGS) entry which is preliminary data.</text>
</comment>
<evidence type="ECO:0000313" key="9">
    <source>
        <dbReference type="EMBL" id="MBD8527290.1"/>
    </source>
</evidence>
<organism evidence="9 10">
    <name type="scientific">Pseudomarimonas arenosa</name>
    <dbReference type="NCBI Taxonomy" id="2774145"/>
    <lineage>
        <taxon>Bacteria</taxon>
        <taxon>Pseudomonadati</taxon>
        <taxon>Pseudomonadota</taxon>
        <taxon>Gammaproteobacteria</taxon>
        <taxon>Lysobacterales</taxon>
        <taxon>Lysobacteraceae</taxon>
        <taxon>Pseudomarimonas</taxon>
    </lineage>
</organism>
<dbReference type="InterPro" id="IPR051539">
    <property type="entry name" value="T4SS-coupling_protein"/>
</dbReference>
<evidence type="ECO:0000256" key="6">
    <source>
        <dbReference type="SAM" id="MobiDB-lite"/>
    </source>
</evidence>
<evidence type="ECO:0000256" key="1">
    <source>
        <dbReference type="ARBA" id="ARBA00004651"/>
    </source>
</evidence>
<feature type="domain" description="Type IV secretion system coupling protein TraD DNA-binding" evidence="8">
    <location>
        <begin position="174"/>
        <end position="559"/>
    </location>
</feature>
<feature type="transmembrane region" description="Helical" evidence="7">
    <location>
        <begin position="42"/>
        <end position="62"/>
    </location>
</feature>
<keyword evidence="4 7" id="KW-1133">Transmembrane helix</keyword>
<proteinExistence type="predicted"/>
<sequence>MTTEKLPDDLGTKERTLVMRGFGPRPTHLSPRDRYLDLRTPVFLGVLVTSLVALMTFTALHLVPIARPPLGLKSALMEAARLMLYAVTLGNAHLGPWMSQTTNDLAQMGLIFRTTLAAFAGLGVGGWIVMQQKPTVGYRHVSGIQLRRGWEAEAEARKQSQGLCGHYEPFLNLHPDLPLPKNHWTKHAIFLGGVGSGKTQILWPIVDQLVKGHRKLFLYDVKGDFTQGLVADRNPRATIVSPWDARSGVWDIALELAHDRQLIQAFATAFIPEQGGSSSAFWTGAGRTVMAGILECQYALFGTAWGWTQLAESLALPAADIKGLFELVKSDYARVLSQADLAVIDQALAVIGDDPNSATAQSIFATIAAASRSMAILSAAWGVADSFAIERQRKAKRKRWFTMHEWVHADERQLGPKKRLIVRQGADRDTTGKIIRALVDVAATHIVSPTLPDDEHGRTLAFVIDEWPTLGKVESLPSLIDKGRSKGCVCILAAQDTNQIQLAYGPEQSKALISMVGTHVICRMAMGESRKALAQNFGTRKVLVYGASETSSPSGTSQSGSWKEEAWAVVPDTHLSSEVGLDLTNPKRPLIKAIVSLGSDPLLLRWPIFQAPKIGQADCPAAWTLRTNLDAIDHQRRSSVKVAVALGQKKSTGDGGGGTDRETAADREPESSALPFGLPDFLR</sequence>
<keyword evidence="10" id="KW-1185">Reference proteome</keyword>
<keyword evidence="5 7" id="KW-0472">Membrane</keyword>
<protein>
    <submittedName>
        <fullName evidence="9">Type IV secretion system DNA-binding domain-containing protein</fullName>
    </submittedName>
</protein>
<evidence type="ECO:0000256" key="7">
    <source>
        <dbReference type="SAM" id="Phobius"/>
    </source>
</evidence>
<evidence type="ECO:0000259" key="8">
    <source>
        <dbReference type="Pfam" id="PF10412"/>
    </source>
</evidence>
<comment type="subcellular location">
    <subcellularLocation>
        <location evidence="1">Cell membrane</location>
        <topology evidence="1">Multi-pass membrane protein</topology>
    </subcellularLocation>
</comment>
<name>A0AAW3ZQU8_9GAMM</name>
<keyword evidence="2" id="KW-1003">Cell membrane</keyword>
<accession>A0AAW3ZQU8</accession>
<evidence type="ECO:0000256" key="5">
    <source>
        <dbReference type="ARBA" id="ARBA00023136"/>
    </source>
</evidence>
<dbReference type="Proteomes" id="UP000613768">
    <property type="component" value="Unassembled WGS sequence"/>
</dbReference>
<dbReference type="CDD" id="cd01127">
    <property type="entry name" value="TrwB_TraG_TraD_VirD4"/>
    <property type="match status" value="1"/>
</dbReference>
<feature type="compositionally biased region" description="Basic and acidic residues" evidence="6">
    <location>
        <begin position="659"/>
        <end position="670"/>
    </location>
</feature>
<gene>
    <name evidence="9" type="ORF">IFO71_16220</name>
</gene>
<dbReference type="AlphaFoldDB" id="A0AAW3ZQU8"/>
<dbReference type="InterPro" id="IPR027417">
    <property type="entry name" value="P-loop_NTPase"/>
</dbReference>
<keyword evidence="3 7" id="KW-0812">Transmembrane</keyword>
<dbReference type="SUPFAM" id="SSF52540">
    <property type="entry name" value="P-loop containing nucleoside triphosphate hydrolases"/>
    <property type="match status" value="1"/>
</dbReference>
<evidence type="ECO:0000256" key="4">
    <source>
        <dbReference type="ARBA" id="ARBA00022989"/>
    </source>
</evidence>
<dbReference type="Pfam" id="PF10412">
    <property type="entry name" value="TrwB_AAD_bind"/>
    <property type="match status" value="1"/>
</dbReference>
<feature type="transmembrane region" description="Helical" evidence="7">
    <location>
        <begin position="110"/>
        <end position="130"/>
    </location>
</feature>
<dbReference type="EMBL" id="JACYTR010000046">
    <property type="protein sequence ID" value="MBD8527290.1"/>
    <property type="molecule type" value="Genomic_DNA"/>
</dbReference>
<dbReference type="PANTHER" id="PTHR37937:SF1">
    <property type="entry name" value="CONJUGATIVE TRANSFER: DNA TRANSPORT"/>
    <property type="match status" value="1"/>
</dbReference>
<dbReference type="InterPro" id="IPR019476">
    <property type="entry name" value="T4SS_TraD_DNA-bd"/>
</dbReference>
<evidence type="ECO:0000256" key="3">
    <source>
        <dbReference type="ARBA" id="ARBA00022692"/>
    </source>
</evidence>
<dbReference type="GO" id="GO:0005886">
    <property type="term" value="C:plasma membrane"/>
    <property type="evidence" value="ECO:0007669"/>
    <property type="project" value="UniProtKB-SubCell"/>
</dbReference>
<reference evidence="9 10" key="1">
    <citation type="submission" date="2020-09" db="EMBL/GenBank/DDBJ databases">
        <title>Pseudoxanthomonas sp. CAU 1598 isolated from sand of Yaerae Beach.</title>
        <authorList>
            <person name="Kim W."/>
        </authorList>
    </citation>
    <scope>NUCLEOTIDE SEQUENCE [LARGE SCALE GENOMIC DNA]</scope>
    <source>
        <strain evidence="9 10">CAU 1598</strain>
    </source>
</reference>
<dbReference type="PANTHER" id="PTHR37937">
    <property type="entry name" value="CONJUGATIVE TRANSFER: DNA TRANSPORT"/>
    <property type="match status" value="1"/>
</dbReference>
<evidence type="ECO:0000313" key="10">
    <source>
        <dbReference type="Proteomes" id="UP000613768"/>
    </source>
</evidence>
<keyword evidence="9" id="KW-0238">DNA-binding</keyword>
<feature type="region of interest" description="Disordered" evidence="6">
    <location>
        <begin position="645"/>
        <end position="683"/>
    </location>
</feature>
<dbReference type="GO" id="GO:0003677">
    <property type="term" value="F:DNA binding"/>
    <property type="evidence" value="ECO:0007669"/>
    <property type="project" value="UniProtKB-KW"/>
</dbReference>
<dbReference type="Gene3D" id="3.40.50.300">
    <property type="entry name" value="P-loop containing nucleotide triphosphate hydrolases"/>
    <property type="match status" value="2"/>
</dbReference>